<protein>
    <recommendedName>
        <fullName evidence="4">Lipoprotein</fullName>
    </recommendedName>
</protein>
<dbReference type="Proteomes" id="UP000188604">
    <property type="component" value="Chromosome"/>
</dbReference>
<evidence type="ECO:0000313" key="2">
    <source>
        <dbReference type="EMBL" id="AQS87659.1"/>
    </source>
</evidence>
<dbReference type="EMBL" id="CP014691">
    <property type="protein sequence ID" value="AQS87659.1"/>
    <property type="molecule type" value="Genomic_DNA"/>
</dbReference>
<proteinExistence type="predicted"/>
<dbReference type="AlphaFoldDB" id="A0A1U9KPJ3"/>
<dbReference type="KEGG" id="nch:A0U93_06625"/>
<reference evidence="2 3" key="1">
    <citation type="submission" date="2016-03" db="EMBL/GenBank/DDBJ databases">
        <title>Acetic acid bacteria sequencing.</title>
        <authorList>
            <person name="Brandt J."/>
            <person name="Jakob F."/>
            <person name="Vogel R.F."/>
        </authorList>
    </citation>
    <scope>NUCLEOTIDE SEQUENCE [LARGE SCALE GENOMIC DNA]</scope>
    <source>
        <strain evidence="2 3">NBRC 101099</strain>
    </source>
</reference>
<name>A0A1U9KPJ3_9PROT</name>
<dbReference type="STRING" id="320497.A0U93_06625"/>
<feature type="region of interest" description="Disordered" evidence="1">
    <location>
        <begin position="56"/>
        <end position="135"/>
    </location>
</feature>
<sequence>MADVNRMESADGHSGIACCRMHEAGSMAPMSRVIALFAGSTTLVLGLSACGMTTAFGPPAADLTVNGPQGHGRHHPPPTALAGAAPPSIIAEEPSPGSHREPPPDEGFSTSREGGVDVTPHPATPDTEVSYGRNQ</sequence>
<keyword evidence="3" id="KW-1185">Reference proteome</keyword>
<evidence type="ECO:0000256" key="1">
    <source>
        <dbReference type="SAM" id="MobiDB-lite"/>
    </source>
</evidence>
<gene>
    <name evidence="2" type="ORF">A0U93_06625</name>
</gene>
<accession>A0A1U9KPJ3</accession>
<organism evidence="2 3">
    <name type="scientific">Neoasaia chiangmaiensis</name>
    <dbReference type="NCBI Taxonomy" id="320497"/>
    <lineage>
        <taxon>Bacteria</taxon>
        <taxon>Pseudomonadati</taxon>
        <taxon>Pseudomonadota</taxon>
        <taxon>Alphaproteobacteria</taxon>
        <taxon>Acetobacterales</taxon>
        <taxon>Acetobacteraceae</taxon>
        <taxon>Neoasaia</taxon>
    </lineage>
</organism>
<evidence type="ECO:0008006" key="4">
    <source>
        <dbReference type="Google" id="ProtNLM"/>
    </source>
</evidence>
<evidence type="ECO:0000313" key="3">
    <source>
        <dbReference type="Proteomes" id="UP000188604"/>
    </source>
</evidence>